<feature type="transmembrane region" description="Helical" evidence="2">
    <location>
        <begin position="95"/>
        <end position="114"/>
    </location>
</feature>
<feature type="transmembrane region" description="Helical" evidence="2">
    <location>
        <begin position="256"/>
        <end position="279"/>
    </location>
</feature>
<keyword evidence="2" id="KW-0812">Transmembrane</keyword>
<accession>A0A4Y7TY08</accession>
<feature type="transmembrane region" description="Helical" evidence="2">
    <location>
        <begin position="22"/>
        <end position="43"/>
    </location>
</feature>
<evidence type="ECO:0000313" key="3">
    <source>
        <dbReference type="EMBL" id="TEB38891.1"/>
    </source>
</evidence>
<name>A0A4Y7TY08_COPMI</name>
<keyword evidence="4" id="KW-1185">Reference proteome</keyword>
<evidence type="ECO:0000256" key="1">
    <source>
        <dbReference type="SAM" id="MobiDB-lite"/>
    </source>
</evidence>
<organism evidence="3 4">
    <name type="scientific">Coprinellus micaceus</name>
    <name type="common">Glistening ink-cap mushroom</name>
    <name type="synonym">Coprinus micaceus</name>
    <dbReference type="NCBI Taxonomy" id="71717"/>
    <lineage>
        <taxon>Eukaryota</taxon>
        <taxon>Fungi</taxon>
        <taxon>Dikarya</taxon>
        <taxon>Basidiomycota</taxon>
        <taxon>Agaricomycotina</taxon>
        <taxon>Agaricomycetes</taxon>
        <taxon>Agaricomycetidae</taxon>
        <taxon>Agaricales</taxon>
        <taxon>Agaricineae</taxon>
        <taxon>Psathyrellaceae</taxon>
        <taxon>Coprinellus</taxon>
    </lineage>
</organism>
<feature type="transmembrane region" description="Helical" evidence="2">
    <location>
        <begin position="134"/>
        <end position="156"/>
    </location>
</feature>
<keyword evidence="2" id="KW-1133">Transmembrane helix</keyword>
<evidence type="ECO:0000313" key="4">
    <source>
        <dbReference type="Proteomes" id="UP000298030"/>
    </source>
</evidence>
<feature type="transmembrane region" description="Helical" evidence="2">
    <location>
        <begin position="55"/>
        <end position="75"/>
    </location>
</feature>
<protein>
    <recommendedName>
        <fullName evidence="5">G-protein coupled receptors family 1 profile domain-containing protein</fullName>
    </recommendedName>
</protein>
<feature type="transmembrane region" description="Helical" evidence="2">
    <location>
        <begin position="184"/>
        <end position="205"/>
    </location>
</feature>
<evidence type="ECO:0008006" key="5">
    <source>
        <dbReference type="Google" id="ProtNLM"/>
    </source>
</evidence>
<dbReference type="EMBL" id="QPFP01000002">
    <property type="protein sequence ID" value="TEB38891.1"/>
    <property type="molecule type" value="Genomic_DNA"/>
</dbReference>
<feature type="transmembrane region" description="Helical" evidence="2">
    <location>
        <begin position="226"/>
        <end position="250"/>
    </location>
</feature>
<dbReference type="Proteomes" id="UP000298030">
    <property type="component" value="Unassembled WGS sequence"/>
</dbReference>
<keyword evidence="2" id="KW-0472">Membrane</keyword>
<dbReference type="AlphaFoldDB" id="A0A4Y7TY08"/>
<evidence type="ECO:0000256" key="2">
    <source>
        <dbReference type="SAM" id="Phobius"/>
    </source>
</evidence>
<sequence>MSMAIGDIDGPIPPDMSHLRPAYLGLHLAGGHIALPVIIATCFLSRSTSHHPMLVNLFCTWVLYSICCSLTSYTGNAHDASPALCHFQSAVLHGVFPMCATSCLIVVLQIWWMFRQPELPQNRAIRTCRGAMVVKLALPYIVFIIYTVVTATLQFMHPSYVHAVNGLYCTYYKNPFRRFGTTSYSIVCVLLILVFEAAIAIRYFSMAHKISSEFPLADGRSTSPMVVLRLTLFTVYCIISFGAGVVFVSYRPLQTWPFMVQAGVPLLIAIVFGTSKEIYTPWCFWKKRRKMDTSQPSEGRNSSSGGLNVSEGQVGASSDSVLLIRTWTPMTPIGALQASV</sequence>
<dbReference type="STRING" id="71717.A0A4Y7TY08"/>
<proteinExistence type="predicted"/>
<feature type="region of interest" description="Disordered" evidence="1">
    <location>
        <begin position="293"/>
        <end position="313"/>
    </location>
</feature>
<comment type="caution">
    <text evidence="3">The sequence shown here is derived from an EMBL/GenBank/DDBJ whole genome shotgun (WGS) entry which is preliminary data.</text>
</comment>
<gene>
    <name evidence="3" type="ORF">FA13DRAFT_415260</name>
</gene>
<reference evidence="3 4" key="1">
    <citation type="journal article" date="2019" name="Nat. Ecol. Evol.">
        <title>Megaphylogeny resolves global patterns of mushroom evolution.</title>
        <authorList>
            <person name="Varga T."/>
            <person name="Krizsan K."/>
            <person name="Foldi C."/>
            <person name="Dima B."/>
            <person name="Sanchez-Garcia M."/>
            <person name="Sanchez-Ramirez S."/>
            <person name="Szollosi G.J."/>
            <person name="Szarkandi J.G."/>
            <person name="Papp V."/>
            <person name="Albert L."/>
            <person name="Andreopoulos W."/>
            <person name="Angelini C."/>
            <person name="Antonin V."/>
            <person name="Barry K.W."/>
            <person name="Bougher N.L."/>
            <person name="Buchanan P."/>
            <person name="Buyck B."/>
            <person name="Bense V."/>
            <person name="Catcheside P."/>
            <person name="Chovatia M."/>
            <person name="Cooper J."/>
            <person name="Damon W."/>
            <person name="Desjardin D."/>
            <person name="Finy P."/>
            <person name="Geml J."/>
            <person name="Haridas S."/>
            <person name="Hughes K."/>
            <person name="Justo A."/>
            <person name="Karasinski D."/>
            <person name="Kautmanova I."/>
            <person name="Kiss B."/>
            <person name="Kocsube S."/>
            <person name="Kotiranta H."/>
            <person name="LaButti K.M."/>
            <person name="Lechner B.E."/>
            <person name="Liimatainen K."/>
            <person name="Lipzen A."/>
            <person name="Lukacs Z."/>
            <person name="Mihaltcheva S."/>
            <person name="Morgado L.N."/>
            <person name="Niskanen T."/>
            <person name="Noordeloos M.E."/>
            <person name="Ohm R.A."/>
            <person name="Ortiz-Santana B."/>
            <person name="Ovrebo C."/>
            <person name="Racz N."/>
            <person name="Riley R."/>
            <person name="Savchenko A."/>
            <person name="Shiryaev A."/>
            <person name="Soop K."/>
            <person name="Spirin V."/>
            <person name="Szebenyi C."/>
            <person name="Tomsovsky M."/>
            <person name="Tulloss R.E."/>
            <person name="Uehling J."/>
            <person name="Grigoriev I.V."/>
            <person name="Vagvolgyi C."/>
            <person name="Papp T."/>
            <person name="Martin F.M."/>
            <person name="Miettinen O."/>
            <person name="Hibbett D.S."/>
            <person name="Nagy L.G."/>
        </authorList>
    </citation>
    <scope>NUCLEOTIDE SEQUENCE [LARGE SCALE GENOMIC DNA]</scope>
    <source>
        <strain evidence="3 4">FP101781</strain>
    </source>
</reference>
<dbReference type="OrthoDB" id="3046318at2759"/>